<keyword evidence="2" id="KW-0963">Cytoplasm</keyword>
<keyword evidence="3" id="KW-0479">Metal-binding</keyword>
<evidence type="ECO:0000313" key="8">
    <source>
        <dbReference type="EMBL" id="GFR83414.1"/>
    </source>
</evidence>
<keyword evidence="4" id="KW-0863">Zinc-finger</keyword>
<dbReference type="PANTHER" id="PTHR22605">
    <property type="entry name" value="RZ-TYPE DOMAIN-CONTAINING PROTEIN"/>
    <property type="match status" value="1"/>
</dbReference>
<dbReference type="GO" id="GO:0005737">
    <property type="term" value="C:cytoplasm"/>
    <property type="evidence" value="ECO:0007669"/>
    <property type="project" value="UniProtKB-SubCell"/>
</dbReference>
<comment type="caution">
    <text evidence="8">The sequence shown here is derived from an EMBL/GenBank/DDBJ whole genome shotgun (WGS) entry which is preliminary data.</text>
</comment>
<dbReference type="GO" id="GO:0004842">
    <property type="term" value="F:ubiquitin-protein transferase activity"/>
    <property type="evidence" value="ECO:0007669"/>
    <property type="project" value="InterPro"/>
</dbReference>
<dbReference type="EMBL" id="BMAT01008376">
    <property type="protein sequence ID" value="GFR83414.1"/>
    <property type="molecule type" value="Genomic_DNA"/>
</dbReference>
<keyword evidence="5" id="KW-0862">Zinc</keyword>
<keyword evidence="6" id="KW-0391">Immunity</keyword>
<reference evidence="8 9" key="1">
    <citation type="journal article" date="2021" name="Elife">
        <title>Chloroplast acquisition without the gene transfer in kleptoplastic sea slugs, Plakobranchus ocellatus.</title>
        <authorList>
            <person name="Maeda T."/>
            <person name="Takahashi S."/>
            <person name="Yoshida T."/>
            <person name="Shimamura S."/>
            <person name="Takaki Y."/>
            <person name="Nagai Y."/>
            <person name="Toyoda A."/>
            <person name="Suzuki Y."/>
            <person name="Arimoto A."/>
            <person name="Ishii H."/>
            <person name="Satoh N."/>
            <person name="Nishiyama T."/>
            <person name="Hasebe M."/>
            <person name="Maruyama T."/>
            <person name="Minagawa J."/>
            <person name="Obokata J."/>
            <person name="Shigenobu S."/>
        </authorList>
    </citation>
    <scope>NUCLEOTIDE SEQUENCE [LARGE SCALE GENOMIC DNA]</scope>
</reference>
<keyword evidence="9" id="KW-1185">Reference proteome</keyword>
<organism evidence="8 9">
    <name type="scientific">Elysia marginata</name>
    <dbReference type="NCBI Taxonomy" id="1093978"/>
    <lineage>
        <taxon>Eukaryota</taxon>
        <taxon>Metazoa</taxon>
        <taxon>Spiralia</taxon>
        <taxon>Lophotrochozoa</taxon>
        <taxon>Mollusca</taxon>
        <taxon>Gastropoda</taxon>
        <taxon>Heterobranchia</taxon>
        <taxon>Euthyneura</taxon>
        <taxon>Panpulmonata</taxon>
        <taxon>Sacoglossa</taxon>
        <taxon>Placobranchoidea</taxon>
        <taxon>Plakobranchidae</taxon>
        <taxon>Elysia</taxon>
    </lineage>
</organism>
<evidence type="ECO:0000256" key="6">
    <source>
        <dbReference type="ARBA" id="ARBA00022859"/>
    </source>
</evidence>
<evidence type="ECO:0000256" key="4">
    <source>
        <dbReference type="ARBA" id="ARBA00022771"/>
    </source>
</evidence>
<evidence type="ECO:0000259" key="7">
    <source>
        <dbReference type="PROSITE" id="PS51981"/>
    </source>
</evidence>
<dbReference type="PANTHER" id="PTHR22605:SF16">
    <property type="entry name" value="E3 UBIQUITIN-PROTEIN LIGASE RNF213"/>
    <property type="match status" value="1"/>
</dbReference>
<gene>
    <name evidence="8" type="ORF">ElyMa_004123300</name>
</gene>
<dbReference type="GO" id="GO:0002376">
    <property type="term" value="P:immune system process"/>
    <property type="evidence" value="ECO:0007669"/>
    <property type="project" value="UniProtKB-KW"/>
</dbReference>
<feature type="domain" description="RZ-type" evidence="7">
    <location>
        <begin position="147"/>
        <end position="226"/>
    </location>
</feature>
<name>A0AAV4GDW6_9GAST</name>
<evidence type="ECO:0000256" key="1">
    <source>
        <dbReference type="ARBA" id="ARBA00004496"/>
    </source>
</evidence>
<dbReference type="AlphaFoldDB" id="A0AAV4GDW6"/>
<comment type="subcellular location">
    <subcellularLocation>
        <location evidence="1">Cytoplasm</location>
    </subcellularLocation>
</comment>
<dbReference type="InterPro" id="IPR031248">
    <property type="entry name" value="RNF213"/>
</dbReference>
<evidence type="ECO:0000313" key="9">
    <source>
        <dbReference type="Proteomes" id="UP000762676"/>
    </source>
</evidence>
<dbReference type="GO" id="GO:0008270">
    <property type="term" value="F:zinc ion binding"/>
    <property type="evidence" value="ECO:0007669"/>
    <property type="project" value="UniProtKB-KW"/>
</dbReference>
<accession>A0AAV4GDW6</accession>
<dbReference type="Proteomes" id="UP000762676">
    <property type="component" value="Unassembled WGS sequence"/>
</dbReference>
<sequence>PAVLSDTILEAQLHQVNLFRHIRTLRRIVAELRGRFPDLPLLTNNIISFQGLDRDLRYFERWATQPRTVFTTQNERDSTLEHDRLRLLLSLLKILGLSYIRVEGGRLSDGQKADLITALRDLTAEGRTSSTVVDRCETLVDNLSKLMPESHIALTAQEKMDIVRAVNVSAGAWYQCPNNHIYAIGECGQAMEEARCPECQATIGGTNHRLRDDNARASQMDGADRPVWDNLDADRELAERLQRLEVRVK</sequence>
<proteinExistence type="predicted"/>
<feature type="non-terminal residue" evidence="8">
    <location>
        <position position="1"/>
    </location>
</feature>
<dbReference type="Pfam" id="PF20173">
    <property type="entry name" value="ZnF_RZ-type"/>
    <property type="match status" value="1"/>
</dbReference>
<protein>
    <submittedName>
        <fullName evidence="8">NFX1-type zinc finger-containing protein 1</fullName>
    </submittedName>
</protein>
<evidence type="ECO:0000256" key="3">
    <source>
        <dbReference type="ARBA" id="ARBA00022723"/>
    </source>
</evidence>
<dbReference type="PROSITE" id="PS51981">
    <property type="entry name" value="ZF_RZ"/>
    <property type="match status" value="1"/>
</dbReference>
<evidence type="ECO:0000256" key="2">
    <source>
        <dbReference type="ARBA" id="ARBA00022490"/>
    </source>
</evidence>
<evidence type="ECO:0000256" key="5">
    <source>
        <dbReference type="ARBA" id="ARBA00022833"/>
    </source>
</evidence>
<dbReference type="GO" id="GO:0016887">
    <property type="term" value="F:ATP hydrolysis activity"/>
    <property type="evidence" value="ECO:0007669"/>
    <property type="project" value="InterPro"/>
</dbReference>
<dbReference type="InterPro" id="IPR046439">
    <property type="entry name" value="ZF_RZ_dom"/>
</dbReference>